<proteinExistence type="predicted"/>
<reference evidence="1 2" key="1">
    <citation type="journal article" date="2016" name="Front. Microbiol.">
        <title>Genomic Resource of Rice Seed Associated Bacteria.</title>
        <authorList>
            <person name="Midha S."/>
            <person name="Bansal K."/>
            <person name="Sharma S."/>
            <person name="Kumar N."/>
            <person name="Patil P.P."/>
            <person name="Chaudhry V."/>
            <person name="Patil P.B."/>
        </authorList>
    </citation>
    <scope>NUCLEOTIDE SEQUENCE [LARGE SCALE GENOMIC DNA]</scope>
    <source>
        <strain evidence="1 2">RSA11</strain>
    </source>
</reference>
<sequence>MKPNDPYYICPVCGCNKLEDPPYYEHFAGSNEICPCCGFEFGVDDFDCVEIDMKQLSDEEIIKQAHEIYRQNWINHQFRLFDPSMFRESEKTGKRLNVDVALKQFQRINCRT</sequence>
<accession>A0AAW3MEU4</accession>
<evidence type="ECO:0000313" key="2">
    <source>
        <dbReference type="Proteomes" id="UP000072605"/>
    </source>
</evidence>
<dbReference type="AlphaFoldDB" id="A0AAW3MEU4"/>
<name>A0AAW3MEU4_9BACL</name>
<gene>
    <name evidence="1" type="ORF">RSA11_03695</name>
</gene>
<dbReference type="Proteomes" id="UP000072605">
    <property type="component" value="Unassembled WGS sequence"/>
</dbReference>
<dbReference type="EMBL" id="LDQV01000012">
    <property type="protein sequence ID" value="KTR27779.1"/>
    <property type="molecule type" value="Genomic_DNA"/>
</dbReference>
<evidence type="ECO:0008006" key="3">
    <source>
        <dbReference type="Google" id="ProtNLM"/>
    </source>
</evidence>
<comment type="caution">
    <text evidence="1">The sequence shown here is derived from an EMBL/GenBank/DDBJ whole genome shotgun (WGS) entry which is preliminary data.</text>
</comment>
<evidence type="ECO:0000313" key="1">
    <source>
        <dbReference type="EMBL" id="KTR27779.1"/>
    </source>
</evidence>
<organism evidence="1 2">
    <name type="scientific">Exiguobacterium indicum</name>
    <dbReference type="NCBI Taxonomy" id="296995"/>
    <lineage>
        <taxon>Bacteria</taxon>
        <taxon>Bacillati</taxon>
        <taxon>Bacillota</taxon>
        <taxon>Bacilli</taxon>
        <taxon>Bacillales</taxon>
        <taxon>Bacillales Family XII. Incertae Sedis</taxon>
        <taxon>Exiguobacterium</taxon>
    </lineage>
</organism>
<protein>
    <recommendedName>
        <fullName evidence="3">Cysteine-rich CPCC domain-containing protein</fullName>
    </recommendedName>
</protein>